<name>A0ABT1NTU9_9MICC</name>
<proteinExistence type="predicted"/>
<protein>
    <submittedName>
        <fullName evidence="2">DUF1801 domain-containing protein</fullName>
    </submittedName>
</protein>
<sequence>MEATSTSVSSFIDGVASPVRRRDAQTLVALMTRITGEQPAMWGPSIVGFGSYHYKYASGREGNAGAAAFSPRKGATTVYLPDGVDTYTEQLSRLGNHTTGAGCLYIKDLAKVDLDVLGGIIAESYRRVTAETPGSGVDPKDDS</sequence>
<organism evidence="2 3">
    <name type="scientific">Arthrobacter jinronghuae</name>
    <dbReference type="NCBI Taxonomy" id="2964609"/>
    <lineage>
        <taxon>Bacteria</taxon>
        <taxon>Bacillati</taxon>
        <taxon>Actinomycetota</taxon>
        <taxon>Actinomycetes</taxon>
        <taxon>Micrococcales</taxon>
        <taxon>Micrococcaceae</taxon>
        <taxon>Arthrobacter</taxon>
    </lineage>
</organism>
<evidence type="ECO:0000259" key="1">
    <source>
        <dbReference type="Pfam" id="PF08818"/>
    </source>
</evidence>
<dbReference type="RefSeq" id="WP_255865409.1">
    <property type="nucleotide sequence ID" value="NZ_CP104263.1"/>
</dbReference>
<comment type="caution">
    <text evidence="2">The sequence shown here is derived from an EMBL/GenBank/DDBJ whole genome shotgun (WGS) entry which is preliminary data.</text>
</comment>
<reference evidence="2 3" key="1">
    <citation type="submission" date="2022-07" db="EMBL/GenBank/DDBJ databases">
        <title>Novel species in genus Arthrobacter.</title>
        <authorList>
            <person name="Liu Y."/>
        </authorList>
    </citation>
    <scope>NUCLEOTIDE SEQUENCE [LARGE SCALE GENOMIC DNA]</scope>
    <source>
        <strain evidence="3">zg-Y859</strain>
    </source>
</reference>
<dbReference type="Proteomes" id="UP001206924">
    <property type="component" value="Unassembled WGS sequence"/>
</dbReference>
<keyword evidence="3" id="KW-1185">Reference proteome</keyword>
<dbReference type="InterPro" id="IPR014922">
    <property type="entry name" value="YdhG-like"/>
</dbReference>
<feature type="domain" description="YdhG-like" evidence="1">
    <location>
        <begin position="20"/>
        <end position="124"/>
    </location>
</feature>
<gene>
    <name evidence="2" type="ORF">NNX28_08245</name>
</gene>
<evidence type="ECO:0000313" key="2">
    <source>
        <dbReference type="EMBL" id="MCQ1949914.1"/>
    </source>
</evidence>
<evidence type="ECO:0000313" key="3">
    <source>
        <dbReference type="Proteomes" id="UP001206924"/>
    </source>
</evidence>
<dbReference type="EMBL" id="JANFLP010000008">
    <property type="protein sequence ID" value="MCQ1949914.1"/>
    <property type="molecule type" value="Genomic_DNA"/>
</dbReference>
<accession>A0ABT1NTU9</accession>
<dbReference type="Pfam" id="PF08818">
    <property type="entry name" value="DUF1801"/>
    <property type="match status" value="1"/>
</dbReference>